<reference evidence="1 2" key="1">
    <citation type="submission" date="2019-03" db="EMBL/GenBank/DDBJ databases">
        <title>Single cell metagenomics reveals metabolic interactions within the superorganism composed of flagellate Streblomastix strix and complex community of Bacteroidetes bacteria on its surface.</title>
        <authorList>
            <person name="Treitli S.C."/>
            <person name="Kolisko M."/>
            <person name="Husnik F."/>
            <person name="Keeling P."/>
            <person name="Hampl V."/>
        </authorList>
    </citation>
    <scope>NUCLEOTIDE SEQUENCE [LARGE SCALE GENOMIC DNA]</scope>
    <source>
        <strain evidence="1">ST1C</strain>
    </source>
</reference>
<gene>
    <name evidence="1" type="ORF">EZS28_041166</name>
</gene>
<accession>A0A5J4TYH9</accession>
<evidence type="ECO:0000313" key="2">
    <source>
        <dbReference type="Proteomes" id="UP000324800"/>
    </source>
</evidence>
<proteinExistence type="predicted"/>
<evidence type="ECO:0008006" key="3">
    <source>
        <dbReference type="Google" id="ProtNLM"/>
    </source>
</evidence>
<comment type="caution">
    <text evidence="1">The sequence shown here is derived from an EMBL/GenBank/DDBJ whole genome shotgun (WGS) entry which is preliminary data.</text>
</comment>
<organism evidence="1 2">
    <name type="scientific">Streblomastix strix</name>
    <dbReference type="NCBI Taxonomy" id="222440"/>
    <lineage>
        <taxon>Eukaryota</taxon>
        <taxon>Metamonada</taxon>
        <taxon>Preaxostyla</taxon>
        <taxon>Oxymonadida</taxon>
        <taxon>Streblomastigidae</taxon>
        <taxon>Streblomastix</taxon>
    </lineage>
</organism>
<dbReference type="AlphaFoldDB" id="A0A5J4TYH9"/>
<evidence type="ECO:0000313" key="1">
    <source>
        <dbReference type="EMBL" id="KAA6363307.1"/>
    </source>
</evidence>
<protein>
    <recommendedName>
        <fullName evidence="3">Tyr recombinase domain-containing protein</fullName>
    </recommendedName>
</protein>
<sequence>MHSKTNISFRPSSSKHPKELQSSGSAALLIIGYVHQNSLSHDSLARQPNIPNKPQKLWRISYDVKYIQVDDLNKAISAIIQAAGIDKTYSVTCISAAAITKLLKRKVKGVQIDRLAHHSDTTSMVRRQYDKKINIEIRKVYNLIKEKLDNEEVEEQERILLEELNIRDSMSIREYKPKMVFFLQA</sequence>
<dbReference type="Proteomes" id="UP000324800">
    <property type="component" value="Unassembled WGS sequence"/>
</dbReference>
<dbReference type="EMBL" id="SNRW01023089">
    <property type="protein sequence ID" value="KAA6363307.1"/>
    <property type="molecule type" value="Genomic_DNA"/>
</dbReference>
<name>A0A5J4TYH9_9EUKA</name>